<feature type="site" description="Transition state stabilizer" evidence="12">
    <location>
        <position position="129"/>
    </location>
</feature>
<dbReference type="KEGG" id="fes:HER31_16510"/>
<dbReference type="UniPathway" id="UPA00958"/>
<accession>A0A6H1UIC7</accession>
<dbReference type="Pfam" id="PF00534">
    <property type="entry name" value="Glycos_transf_1"/>
    <property type="match status" value="1"/>
</dbReference>
<evidence type="ECO:0000256" key="2">
    <source>
        <dbReference type="ARBA" id="ARBA00004713"/>
    </source>
</evidence>
<feature type="domain" description="3-deoxy-D-manno-octulosonic-acid transferase N-terminal" evidence="15">
    <location>
        <begin position="34"/>
        <end position="210"/>
    </location>
</feature>
<evidence type="ECO:0000256" key="11">
    <source>
        <dbReference type="PIRSR" id="PIRSR639901-1"/>
    </source>
</evidence>
<dbReference type="GO" id="GO:0043842">
    <property type="term" value="F:Kdo transferase activity"/>
    <property type="evidence" value="ECO:0007669"/>
    <property type="project" value="UniProtKB-EC"/>
</dbReference>
<evidence type="ECO:0000256" key="7">
    <source>
        <dbReference type="ARBA" id="ARBA00022679"/>
    </source>
</evidence>
<gene>
    <name evidence="16" type="ORF">HER31_16510</name>
</gene>
<dbReference type="FunFam" id="3.40.50.11720:FF:000001">
    <property type="entry name" value="3-deoxy-D-manno-octulosonic acid transferase"/>
    <property type="match status" value="1"/>
</dbReference>
<dbReference type="AlphaFoldDB" id="A0A6H1UIC7"/>
<dbReference type="InterPro" id="IPR039901">
    <property type="entry name" value="Kdotransferase"/>
</dbReference>
<dbReference type="InterPro" id="IPR038107">
    <property type="entry name" value="Glycos_transf_N_sf"/>
</dbReference>
<dbReference type="NCBIfam" id="NF004388">
    <property type="entry name" value="PRK05749.1-4"/>
    <property type="match status" value="1"/>
</dbReference>
<keyword evidence="8" id="KW-0735">Signal-anchor</keyword>
<dbReference type="Gene3D" id="3.40.50.11720">
    <property type="entry name" value="3-Deoxy-D-manno-octulosonic-acid transferase, N-terminal domain"/>
    <property type="match status" value="1"/>
</dbReference>
<keyword evidence="13" id="KW-1003">Cell membrane</keyword>
<dbReference type="GO" id="GO:0009244">
    <property type="term" value="P:lipopolysaccharide core region biosynthetic process"/>
    <property type="evidence" value="ECO:0007669"/>
    <property type="project" value="UniProtKB-UniRule"/>
</dbReference>
<evidence type="ECO:0000256" key="8">
    <source>
        <dbReference type="ARBA" id="ARBA00022968"/>
    </source>
</evidence>
<dbReference type="PANTHER" id="PTHR42755">
    <property type="entry name" value="3-DEOXY-MANNO-OCTULOSONATE CYTIDYLYLTRANSFERASE"/>
    <property type="match status" value="1"/>
</dbReference>
<dbReference type="InterPro" id="IPR001296">
    <property type="entry name" value="Glyco_trans_1"/>
</dbReference>
<keyword evidence="8" id="KW-0812">Transmembrane</keyword>
<comment type="pathway">
    <text evidence="2 13">Bacterial outer membrane biogenesis; LPS core biosynthesis.</text>
</comment>
<dbReference type="SUPFAM" id="SSF53756">
    <property type="entry name" value="UDP-Glycosyltransferase/glycogen phosphorylase"/>
    <property type="match status" value="1"/>
</dbReference>
<dbReference type="InterPro" id="IPR007507">
    <property type="entry name" value="Glycos_transf_N"/>
</dbReference>
<keyword evidence="7 13" id="KW-0808">Transferase</keyword>
<dbReference type="EMBL" id="CP051180">
    <property type="protein sequence ID" value="QIZ78360.1"/>
    <property type="molecule type" value="Genomic_DNA"/>
</dbReference>
<evidence type="ECO:0000256" key="3">
    <source>
        <dbReference type="ARBA" id="ARBA00006380"/>
    </source>
</evidence>
<comment type="subcellular location">
    <subcellularLocation>
        <location evidence="1">Cell inner membrane</location>
        <topology evidence="1">Single-pass membrane protein</topology>
        <orientation evidence="1">Cytoplasmic side</orientation>
    </subcellularLocation>
    <subcellularLocation>
        <location evidence="13">Cell membrane</location>
    </subcellularLocation>
</comment>
<evidence type="ECO:0000313" key="17">
    <source>
        <dbReference type="Proteomes" id="UP000501602"/>
    </source>
</evidence>
<dbReference type="GO" id="GO:0009245">
    <property type="term" value="P:lipid A biosynthetic process"/>
    <property type="evidence" value="ECO:0007669"/>
    <property type="project" value="TreeGrafter"/>
</dbReference>
<evidence type="ECO:0000256" key="13">
    <source>
        <dbReference type="RuleBase" id="RU365103"/>
    </source>
</evidence>
<evidence type="ECO:0000256" key="5">
    <source>
        <dbReference type="ARBA" id="ARBA00019077"/>
    </source>
</evidence>
<keyword evidence="13" id="KW-0448">Lipopolysaccharide biosynthesis</keyword>
<evidence type="ECO:0000256" key="4">
    <source>
        <dbReference type="ARBA" id="ARBA00012621"/>
    </source>
</evidence>
<keyword evidence="17" id="KW-1185">Reference proteome</keyword>
<dbReference type="RefSeq" id="WP_168662251.1">
    <property type="nucleotide sequence ID" value="NZ_CP051180.1"/>
</dbReference>
<name>A0A6H1UIC7_9GAMM</name>
<dbReference type="FunFam" id="3.40.50.2000:FF:000032">
    <property type="entry name" value="3-deoxy-D-manno-octulosonic acid transferase"/>
    <property type="match status" value="1"/>
</dbReference>
<organism evidence="16 17">
    <name type="scientific">Ferrimonas lipolytica</name>
    <dbReference type="NCBI Taxonomy" id="2724191"/>
    <lineage>
        <taxon>Bacteria</taxon>
        <taxon>Pseudomonadati</taxon>
        <taxon>Pseudomonadota</taxon>
        <taxon>Gammaproteobacteria</taxon>
        <taxon>Alteromonadales</taxon>
        <taxon>Ferrimonadaceae</taxon>
        <taxon>Ferrimonas</taxon>
    </lineage>
</organism>
<dbReference type="Proteomes" id="UP000501602">
    <property type="component" value="Chromosome"/>
</dbReference>
<evidence type="ECO:0000256" key="12">
    <source>
        <dbReference type="PIRSR" id="PIRSR639901-2"/>
    </source>
</evidence>
<reference evidence="16 17" key="1">
    <citation type="submission" date="2020-04" db="EMBL/GenBank/DDBJ databases">
        <title>Ferrimonas sp. S7 isolated from sea water.</title>
        <authorList>
            <person name="Bae S.S."/>
            <person name="Baek K."/>
        </authorList>
    </citation>
    <scope>NUCLEOTIDE SEQUENCE [LARGE SCALE GENOMIC DNA]</scope>
    <source>
        <strain evidence="16 17">S7</strain>
    </source>
</reference>
<dbReference type="GO" id="GO:0005886">
    <property type="term" value="C:plasma membrane"/>
    <property type="evidence" value="ECO:0007669"/>
    <property type="project" value="UniProtKB-SubCell"/>
</dbReference>
<evidence type="ECO:0000256" key="10">
    <source>
        <dbReference type="ARBA" id="ARBA00049183"/>
    </source>
</evidence>
<evidence type="ECO:0000259" key="14">
    <source>
        <dbReference type="Pfam" id="PF00534"/>
    </source>
</evidence>
<protein>
    <recommendedName>
        <fullName evidence="5 13">3-deoxy-D-manno-octulosonic acid transferase</fullName>
        <shortName evidence="13">Kdo transferase</shortName>
        <ecNumber evidence="4 13">2.4.99.12</ecNumber>
    </recommendedName>
    <alternativeName>
        <fullName evidence="9 13">Lipid IV(A) 3-deoxy-D-manno-octulosonic acid transferase</fullName>
    </alternativeName>
</protein>
<evidence type="ECO:0000256" key="1">
    <source>
        <dbReference type="ARBA" id="ARBA00004388"/>
    </source>
</evidence>
<feature type="site" description="Transition state stabilizer" evidence="12">
    <location>
        <position position="207"/>
    </location>
</feature>
<feature type="domain" description="Glycosyl transferase family 1" evidence="14">
    <location>
        <begin position="244"/>
        <end position="390"/>
    </location>
</feature>
<evidence type="ECO:0000313" key="16">
    <source>
        <dbReference type="EMBL" id="QIZ78360.1"/>
    </source>
</evidence>
<dbReference type="Pfam" id="PF04413">
    <property type="entry name" value="Glycos_transf_N"/>
    <property type="match status" value="1"/>
</dbReference>
<feature type="active site" description="Proton acceptor" evidence="11">
    <location>
        <position position="59"/>
    </location>
</feature>
<keyword evidence="6" id="KW-0472">Membrane</keyword>
<evidence type="ECO:0000259" key="15">
    <source>
        <dbReference type="Pfam" id="PF04413"/>
    </source>
</evidence>
<keyword evidence="6" id="KW-0997">Cell inner membrane</keyword>
<dbReference type="EC" id="2.4.99.12" evidence="4 13"/>
<evidence type="ECO:0000256" key="9">
    <source>
        <dbReference type="ARBA" id="ARBA00031445"/>
    </source>
</evidence>
<comment type="function">
    <text evidence="13">Involved in lipopolysaccharide (LPS) biosynthesis. Catalyzes the transfer of 3-deoxy-D-manno-octulosonate (Kdo) residue(s) from CMP-Kdo to lipid IV(A), the tetraacyldisaccharide-1,4'-bisphosphate precursor of lipid A.</text>
</comment>
<evidence type="ECO:0000256" key="6">
    <source>
        <dbReference type="ARBA" id="ARBA00022519"/>
    </source>
</evidence>
<proteinExistence type="inferred from homology"/>
<dbReference type="PANTHER" id="PTHR42755:SF1">
    <property type="entry name" value="3-DEOXY-D-MANNO-OCTULOSONIC ACID TRANSFERASE, MITOCHONDRIAL-RELATED"/>
    <property type="match status" value="1"/>
</dbReference>
<dbReference type="Gene3D" id="3.40.50.2000">
    <property type="entry name" value="Glycogen Phosphorylase B"/>
    <property type="match status" value="1"/>
</dbReference>
<sequence>MNRISYSLLLLLLTPLILLYLGYRATKSIDYRGRIGERFSFGLPKLDQPIIIHCASMGETLAALPLIQRLQQQYPTSPLLVTTTTPTGSAQVKQHLGTSVYHCYLPLDFSWATRRFVAKLKPKAVILMETELWPNLVHHCSRANVPVIVANARLSERSAASYQKLTKVVTPMLQQLTAVAVQHADDGNRFVDLGLAANKITECGSLKFDIHIDATARQQGLDAAEQLGNRPKWIAASTHPGEFEQALAAHQQLLSQYPDLLLIIVPRHPEQFDHAAALAQKAEFKIQRRSETLVVDNSTQVLIGDTMGELKTLYGASDIAFVGGSMIERGGHNPLEPAAFGKPVLMGPHYYNFQQIGDALKAQGVMSTVDTVEALQLQVDDLIQCKTAREGIAALALEFVAQNSGATDRQLEVIQAAI</sequence>
<comment type="similarity">
    <text evidence="3">Belongs to the glycosyltransferase group 1 family. Glycosyltransferase 30 subfamily.</text>
</comment>
<comment type="catalytic activity">
    <reaction evidence="10 13">
        <text>lipid IVA (E. coli) + CMP-3-deoxy-beta-D-manno-octulosonate = alpha-Kdo-(2-&gt;6)-lipid IVA (E. coli) + CMP + H(+)</text>
        <dbReference type="Rhea" id="RHEA:28066"/>
        <dbReference type="ChEBI" id="CHEBI:15378"/>
        <dbReference type="ChEBI" id="CHEBI:58603"/>
        <dbReference type="ChEBI" id="CHEBI:60364"/>
        <dbReference type="ChEBI" id="CHEBI:60377"/>
        <dbReference type="ChEBI" id="CHEBI:85987"/>
        <dbReference type="EC" id="2.4.99.12"/>
    </reaction>
</comment>